<comment type="caution">
    <text evidence="1">The sequence shown here is derived from an EMBL/GenBank/DDBJ whole genome shotgun (WGS) entry which is preliminary data.</text>
</comment>
<gene>
    <name evidence="1" type="ORF">BST25_03480</name>
</gene>
<evidence type="ECO:0000313" key="2">
    <source>
        <dbReference type="Proteomes" id="UP000192566"/>
    </source>
</evidence>
<keyword evidence="2" id="KW-1185">Reference proteome</keyword>
<name>A0A1X0DUN3_MYCHE</name>
<reference evidence="1 2" key="1">
    <citation type="submission" date="2017-02" db="EMBL/GenBank/DDBJ databases">
        <title>The new phylogeny of genus Mycobacterium.</title>
        <authorList>
            <person name="Tortoli E."/>
            <person name="Trovato A."/>
            <person name="Cirillo D.M."/>
        </authorList>
    </citation>
    <scope>NUCLEOTIDE SEQUENCE [LARGE SCALE GENOMIC DNA]</scope>
    <source>
        <strain evidence="1 2">DSM 44471</strain>
    </source>
</reference>
<accession>A0A1X0DUN3</accession>
<evidence type="ECO:0000313" key="1">
    <source>
        <dbReference type="EMBL" id="ORA76047.1"/>
    </source>
</evidence>
<proteinExistence type="predicted"/>
<sequence length="396" mass="40594">MVVDLAARPHITAGIALTSAAVLTAGPIAQHLPDLHVAQHLREVSVSNIALTDAADSIVDLFSGAESELASLASGAAAAAVPAAAASNIVNPIQTWINAFTTAGTNLQNIFNTFYKLPFAVAQQVAANWVSYADTYVGSYQTTAAAAIRYFTTPTGSGFQPLIQTALTDIQAGNISTAVTVLYQAFYEDPISLILTPLENILTIPTHITQELYNATHYLTTTGIATLGLVGLEFLPLQPVTALGTSLQAIDNAWTTGDPLGLLSNLVNTPGAVTNAFLNGATGSYGVLSNPIGLLNELANVMAPALAKAIVAPGAVNVATGGSLSGAFQGLVNQLTNGWPSLTPVVNDLSAGLTQLLQSIPSVVSNLPSILGNVAGAAGAFANQLGTLFINLLKLL</sequence>
<organism evidence="1 2">
    <name type="scientific">Mycobacterium heidelbergense</name>
    <dbReference type="NCBI Taxonomy" id="53376"/>
    <lineage>
        <taxon>Bacteria</taxon>
        <taxon>Bacillati</taxon>
        <taxon>Actinomycetota</taxon>
        <taxon>Actinomycetes</taxon>
        <taxon>Mycobacteriales</taxon>
        <taxon>Mycobacteriaceae</taxon>
        <taxon>Mycobacterium</taxon>
        <taxon>Mycobacterium simiae complex</taxon>
    </lineage>
</organism>
<protein>
    <submittedName>
        <fullName evidence="1">Uncharacterized protein</fullName>
    </submittedName>
</protein>
<dbReference type="Proteomes" id="UP000192566">
    <property type="component" value="Unassembled WGS sequence"/>
</dbReference>
<dbReference type="AlphaFoldDB" id="A0A1X0DUN3"/>
<dbReference type="EMBL" id="MVHR01000003">
    <property type="protein sequence ID" value="ORA76047.1"/>
    <property type="molecule type" value="Genomic_DNA"/>
</dbReference>